<dbReference type="Gene3D" id="1.20.120.450">
    <property type="entry name" value="dinb family like domain"/>
    <property type="match status" value="1"/>
</dbReference>
<dbReference type="EMBL" id="VIGB01000003">
    <property type="protein sequence ID" value="TQF01846.1"/>
    <property type="molecule type" value="Genomic_DNA"/>
</dbReference>
<sequence>MAAHRDPDRPGRLLRIERETLLPLLRSLPATEFERRTACPAWNIRELTAHCGAALVRIIEGRLPAFTPEHNAADVHERADWPLSSILDELDYGMAEAGPAIVAAGGELDVIALGEWVHAGDVREALGIPGAYRSEGLADALALLAAVSRDRGTPRVCAFTPRSSWQFGNLVAGRAPARLHSDEDTLIRMYTGRPVSEEHYELVGAGREELVIYH</sequence>
<dbReference type="InterPro" id="IPR034660">
    <property type="entry name" value="DinB/YfiT-like"/>
</dbReference>
<evidence type="ECO:0000313" key="3">
    <source>
        <dbReference type="Proteomes" id="UP000319103"/>
    </source>
</evidence>
<dbReference type="OrthoDB" id="154293at2"/>
<comment type="caution">
    <text evidence="2">The sequence shown here is derived from an EMBL/GenBank/DDBJ whole genome shotgun (WGS) entry which is preliminary data.</text>
</comment>
<dbReference type="SUPFAM" id="SSF109854">
    <property type="entry name" value="DinB/YfiT-like putative metalloenzymes"/>
    <property type="match status" value="1"/>
</dbReference>
<dbReference type="NCBIfam" id="TIGR03083">
    <property type="entry name" value="maleylpyruvate isomerase family mycothiol-dependent enzyme"/>
    <property type="match status" value="1"/>
</dbReference>
<dbReference type="RefSeq" id="WP_141632569.1">
    <property type="nucleotide sequence ID" value="NZ_VIGB01000003.1"/>
</dbReference>
<dbReference type="AlphaFoldDB" id="A0A540VYK0"/>
<keyword evidence="2" id="KW-0670">Pyruvate</keyword>
<feature type="domain" description="Mycothiol-dependent maleylpyruvate isomerase metal-binding" evidence="1">
    <location>
        <begin position="14"/>
        <end position="98"/>
    </location>
</feature>
<gene>
    <name evidence="2" type="ORF">E6W39_05695</name>
</gene>
<dbReference type="InterPro" id="IPR017517">
    <property type="entry name" value="Maleyloyr_isom"/>
</dbReference>
<keyword evidence="3" id="KW-1185">Reference proteome</keyword>
<keyword evidence="2" id="KW-0413">Isomerase</keyword>
<organism evidence="2 3">
    <name type="scientific">Kitasatospora acidiphila</name>
    <dbReference type="NCBI Taxonomy" id="2567942"/>
    <lineage>
        <taxon>Bacteria</taxon>
        <taxon>Bacillati</taxon>
        <taxon>Actinomycetota</taxon>
        <taxon>Actinomycetes</taxon>
        <taxon>Kitasatosporales</taxon>
        <taxon>Streptomycetaceae</taxon>
        <taxon>Kitasatospora</taxon>
    </lineage>
</organism>
<dbReference type="GO" id="GO:0046872">
    <property type="term" value="F:metal ion binding"/>
    <property type="evidence" value="ECO:0007669"/>
    <property type="project" value="InterPro"/>
</dbReference>
<dbReference type="Pfam" id="PF11716">
    <property type="entry name" value="MDMPI_N"/>
    <property type="match status" value="1"/>
</dbReference>
<reference evidence="2 3" key="1">
    <citation type="submission" date="2019-06" db="EMBL/GenBank/DDBJ databases">
        <title>Description of Kitasatospora acidophila sp. nov. isolated from pine grove soil, and reclassification of Streptomyces novaecaesareae to Kitasatospora novaeceasareae comb. nov.</title>
        <authorList>
            <person name="Kim M.J."/>
        </authorList>
    </citation>
    <scope>NUCLEOTIDE SEQUENCE [LARGE SCALE GENOMIC DNA]</scope>
    <source>
        <strain evidence="2 3">MMS16-CNU292</strain>
    </source>
</reference>
<dbReference type="Proteomes" id="UP000319103">
    <property type="component" value="Unassembled WGS sequence"/>
</dbReference>
<evidence type="ECO:0000313" key="2">
    <source>
        <dbReference type="EMBL" id="TQF01846.1"/>
    </source>
</evidence>
<proteinExistence type="predicted"/>
<dbReference type="GO" id="GO:0016853">
    <property type="term" value="F:isomerase activity"/>
    <property type="evidence" value="ECO:0007669"/>
    <property type="project" value="UniProtKB-KW"/>
</dbReference>
<name>A0A540VYK0_9ACTN</name>
<dbReference type="InterPro" id="IPR024344">
    <property type="entry name" value="MDMPI_metal-binding"/>
</dbReference>
<accession>A0A540VYK0</accession>
<protein>
    <submittedName>
        <fullName evidence="2">Maleylpyruvate isomerase family mycothiol-dependent enzyme</fullName>
    </submittedName>
</protein>
<evidence type="ECO:0000259" key="1">
    <source>
        <dbReference type="Pfam" id="PF11716"/>
    </source>
</evidence>